<evidence type="ECO:0000256" key="2">
    <source>
        <dbReference type="ARBA" id="ARBA00022737"/>
    </source>
</evidence>
<dbReference type="Proteomes" id="UP001220324">
    <property type="component" value="Unassembled WGS sequence"/>
</dbReference>
<name>A0AAD6D3E1_9EURO</name>
<dbReference type="InterPro" id="IPR027417">
    <property type="entry name" value="P-loop_NTPase"/>
</dbReference>
<dbReference type="InterPro" id="IPR036322">
    <property type="entry name" value="WD40_repeat_dom_sf"/>
</dbReference>
<comment type="caution">
    <text evidence="6">The sequence shown here is derived from an EMBL/GenBank/DDBJ whole genome shotgun (WGS) entry which is preliminary data.</text>
</comment>
<dbReference type="SUPFAM" id="SSF50960">
    <property type="entry name" value="TolB, C-terminal domain"/>
    <property type="match status" value="1"/>
</dbReference>
<feature type="repeat" description="WD" evidence="3">
    <location>
        <begin position="1003"/>
        <end position="1037"/>
    </location>
</feature>
<feature type="repeat" description="WD" evidence="3">
    <location>
        <begin position="646"/>
        <end position="687"/>
    </location>
</feature>
<feature type="repeat" description="WD" evidence="3">
    <location>
        <begin position="687"/>
        <end position="728"/>
    </location>
</feature>
<dbReference type="PROSITE" id="PS00678">
    <property type="entry name" value="WD_REPEATS_1"/>
    <property type="match status" value="5"/>
</dbReference>
<dbReference type="EMBL" id="JAQIZZ010000002">
    <property type="protein sequence ID" value="KAJ5552739.1"/>
    <property type="molecule type" value="Genomic_DNA"/>
</dbReference>
<dbReference type="InterPro" id="IPR019775">
    <property type="entry name" value="WD40_repeat_CS"/>
</dbReference>
<keyword evidence="2" id="KW-0677">Repeat</keyword>
<organism evidence="6 7">
    <name type="scientific">Penicillium frequentans</name>
    <dbReference type="NCBI Taxonomy" id="3151616"/>
    <lineage>
        <taxon>Eukaryota</taxon>
        <taxon>Fungi</taxon>
        <taxon>Dikarya</taxon>
        <taxon>Ascomycota</taxon>
        <taxon>Pezizomycotina</taxon>
        <taxon>Eurotiomycetes</taxon>
        <taxon>Eurotiomycetidae</taxon>
        <taxon>Eurotiales</taxon>
        <taxon>Aspergillaceae</taxon>
        <taxon>Penicillium</taxon>
    </lineage>
</organism>
<dbReference type="Pfam" id="PF24883">
    <property type="entry name" value="NPHP3_N"/>
    <property type="match status" value="1"/>
</dbReference>
<dbReference type="PANTHER" id="PTHR19848">
    <property type="entry name" value="WD40 REPEAT PROTEIN"/>
    <property type="match status" value="1"/>
</dbReference>
<dbReference type="SMART" id="SM00320">
    <property type="entry name" value="WD40"/>
    <property type="match status" value="9"/>
</dbReference>
<dbReference type="CDD" id="cd00200">
    <property type="entry name" value="WD40"/>
    <property type="match status" value="1"/>
</dbReference>
<gene>
    <name evidence="6" type="ORF">N7494_002117</name>
</gene>
<dbReference type="InterPro" id="IPR015943">
    <property type="entry name" value="WD40/YVTN_repeat-like_dom_sf"/>
</dbReference>
<dbReference type="AlphaFoldDB" id="A0AAD6D3E1"/>
<evidence type="ECO:0000259" key="5">
    <source>
        <dbReference type="PROSITE" id="PS50837"/>
    </source>
</evidence>
<dbReference type="Gene3D" id="3.40.50.300">
    <property type="entry name" value="P-loop containing nucleotide triphosphate hydrolases"/>
    <property type="match status" value="1"/>
</dbReference>
<feature type="repeat" description="WD" evidence="3">
    <location>
        <begin position="826"/>
        <end position="867"/>
    </location>
</feature>
<dbReference type="InterPro" id="IPR054471">
    <property type="entry name" value="GPIID_WHD"/>
</dbReference>
<keyword evidence="7" id="KW-1185">Reference proteome</keyword>
<dbReference type="SUPFAM" id="SSF50978">
    <property type="entry name" value="WD40 repeat-like"/>
    <property type="match status" value="1"/>
</dbReference>
<feature type="repeat" description="WD" evidence="3">
    <location>
        <begin position="784"/>
        <end position="825"/>
    </location>
</feature>
<dbReference type="PROSITE" id="PS50837">
    <property type="entry name" value="NACHT"/>
    <property type="match status" value="1"/>
</dbReference>
<reference evidence="6 7" key="1">
    <citation type="journal article" date="2023" name="IMA Fungus">
        <title>Comparative genomic study of the Penicillium genus elucidates a diverse pangenome and 15 lateral gene transfer events.</title>
        <authorList>
            <person name="Petersen C."/>
            <person name="Sorensen T."/>
            <person name="Nielsen M.R."/>
            <person name="Sondergaard T.E."/>
            <person name="Sorensen J.L."/>
            <person name="Fitzpatrick D.A."/>
            <person name="Frisvad J.C."/>
            <person name="Nielsen K.L."/>
        </authorList>
    </citation>
    <scope>NUCLEOTIDE SEQUENCE [LARGE SCALE GENOMIC DNA]</scope>
    <source>
        <strain evidence="6 7">IBT 35679</strain>
    </source>
</reference>
<feature type="repeat" description="WD" evidence="3">
    <location>
        <begin position="877"/>
        <end position="911"/>
    </location>
</feature>
<dbReference type="InterPro" id="IPR020472">
    <property type="entry name" value="WD40_PAC1"/>
</dbReference>
<sequence length="1156" mass="129791">MDETSRALEQPRLHRDSPSEHNSVYQAHNSSFTGVNSGIQVVANSGSINAIFHSESDQFEASENQKCLQALHATDPDLDKARIKDNKGGLLDKAYRWVFENANFKRWRYEQETQLLWVKGDPGKGKTMLLCGIIDEMIKSTLASETTVIFFFCEAADARLNNATGVLRGLIFMFVVRYPSLISHVRREYDKGGAKVFEDKNAWYALLGILTNILQDSLLQRTYLIIDALDECSTGLNKLLGLIVEKSALHTNVKWLVSSRNWPSIEQTIENAPKKERLWLELNQASVSEAVGFFIHANVDTLTKKKKYSNDIRDAVLQHLLTNAHGTFLWVALVCEELARFDVPKWDFRETLQQIPAGLDQLYRRMLDQIDKANYSKLCKSILRIVTIVYRPITLDELGSYIELPQDAQPSDLDEIIGLCGSFLTLRGSKISLVHQSAKDFLLRHGVDEIFPHGEKNLHYEIFSNSLYAMANTLRRDIYHLSHPGYPIDRVRQPQPDPLAVVGYACLYWVDHLEMCSNQFCASMSDDYAEGGAIDAFFVNDYLHWLEAISLMKGMSEGTASILKLEKLIESEVQNASLIDRAKDASRFVLYHQTAIRNWPLQVYASALIFSPLNSITKIQYQAQQPLWMIESPDMENQWTPCLQTLEGHANEVNSVCFSHDSRLLASASTDCAVKIWNSSSGECLTTLEHSVKVDSVCFSDDSGLLASASVDSTIQLWDTSKWQRVMTIEDDDGDFTSVTFFAARESQNERNKKDKHLNFLASGSSDGTLKLWDAQNGTCFKIIKGHNAPISEITISHDCQLLASASLDSTIKIWDLKSGECIRILNEQKKAVYSVAFSHDSKLLVSSSLDQKLKMWKTGTWEYLQTFGNSTPLDGMYSVKFSHNSRLLASGSSDDTVILWDTSSGQRIHSFTGHRDSVFCIAFSHDSQRLASASSDRTVRIWDVTSSQHLDDFESHYYARPIFSDDSRLLASVSGSGPYSIKIWDALGGRCLQRIKDWGPIIYTLMFSSDLRFLASHSGDDTVRVWDVSNGKCIQAIKANMGVRQCFSDNPDLRSFDGTVKLSSVFRYGLSEHSILTLPHVPKSGIGIRGGCITWNSECLLWLPPDYRPAGSSSTVISKSTVCICCASGRVLFFTFDSAMLSRFLATPDTVEVQN</sequence>
<evidence type="ECO:0000256" key="1">
    <source>
        <dbReference type="ARBA" id="ARBA00022574"/>
    </source>
</evidence>
<dbReference type="InterPro" id="IPR056884">
    <property type="entry name" value="NPHP3-like_N"/>
</dbReference>
<dbReference type="SUPFAM" id="SSF52540">
    <property type="entry name" value="P-loop containing nucleoside triphosphate hydrolases"/>
    <property type="match status" value="1"/>
</dbReference>
<feature type="repeat" description="WD" evidence="3">
    <location>
        <begin position="759"/>
        <end position="783"/>
    </location>
</feature>
<evidence type="ECO:0000313" key="7">
    <source>
        <dbReference type="Proteomes" id="UP001220324"/>
    </source>
</evidence>
<feature type="domain" description="NACHT" evidence="5">
    <location>
        <begin position="114"/>
        <end position="335"/>
    </location>
</feature>
<feature type="compositionally biased region" description="Basic and acidic residues" evidence="4">
    <location>
        <begin position="1"/>
        <end position="19"/>
    </location>
</feature>
<dbReference type="Gene3D" id="2.130.10.10">
    <property type="entry name" value="YVTN repeat-like/Quinoprotein amine dehydrogenase"/>
    <property type="match status" value="4"/>
</dbReference>
<dbReference type="InterPro" id="IPR007111">
    <property type="entry name" value="NACHT_NTPase"/>
</dbReference>
<evidence type="ECO:0000256" key="4">
    <source>
        <dbReference type="SAM" id="MobiDB-lite"/>
    </source>
</evidence>
<protein>
    <recommendedName>
        <fullName evidence="5">NACHT domain-containing protein</fullName>
    </recommendedName>
</protein>
<keyword evidence="1 3" id="KW-0853">WD repeat</keyword>
<dbReference type="PANTHER" id="PTHR19848:SF8">
    <property type="entry name" value="F-BOX AND WD REPEAT DOMAIN CONTAINING 7"/>
    <property type="match status" value="1"/>
</dbReference>
<evidence type="ECO:0000256" key="3">
    <source>
        <dbReference type="PROSITE-ProRule" id="PRU00221"/>
    </source>
</evidence>
<proteinExistence type="predicted"/>
<feature type="repeat" description="WD" evidence="3">
    <location>
        <begin position="912"/>
        <end position="953"/>
    </location>
</feature>
<dbReference type="PRINTS" id="PR00320">
    <property type="entry name" value="GPROTEINBRPT"/>
</dbReference>
<dbReference type="InterPro" id="IPR001680">
    <property type="entry name" value="WD40_rpt"/>
</dbReference>
<dbReference type="PROSITE" id="PS50294">
    <property type="entry name" value="WD_REPEATS_REGION"/>
    <property type="match status" value="6"/>
</dbReference>
<dbReference type="PROSITE" id="PS50082">
    <property type="entry name" value="WD_REPEATS_2"/>
    <property type="match status" value="8"/>
</dbReference>
<dbReference type="FunFam" id="3.40.50.300:FF:001638">
    <property type="entry name" value="NACHT and WD40 domain protein"/>
    <property type="match status" value="1"/>
</dbReference>
<dbReference type="Pfam" id="PF00400">
    <property type="entry name" value="WD40"/>
    <property type="match status" value="8"/>
</dbReference>
<dbReference type="Pfam" id="PF22939">
    <property type="entry name" value="WHD_GPIID"/>
    <property type="match status" value="1"/>
</dbReference>
<evidence type="ECO:0000313" key="6">
    <source>
        <dbReference type="EMBL" id="KAJ5552739.1"/>
    </source>
</evidence>
<feature type="region of interest" description="Disordered" evidence="4">
    <location>
        <begin position="1"/>
        <end position="23"/>
    </location>
</feature>
<accession>A0AAD6D3E1</accession>